<reference evidence="2" key="1">
    <citation type="submission" date="2023-08" db="EMBL/GenBank/DDBJ databases">
        <authorList>
            <person name="Chen Y."/>
            <person name="Shah S."/>
            <person name="Dougan E. K."/>
            <person name="Thang M."/>
            <person name="Chan C."/>
        </authorList>
    </citation>
    <scope>NUCLEOTIDE SEQUENCE</scope>
</reference>
<name>A0AA36I4F6_9DINO</name>
<keyword evidence="3" id="KW-1185">Reference proteome</keyword>
<proteinExistence type="predicted"/>
<protein>
    <recommendedName>
        <fullName evidence="1">Thioesterase domain-containing protein</fullName>
    </recommendedName>
</protein>
<sequence>MAFRLCSLSRRFAAHAQQVLRKEAGFEFRASCIAITAGISAGWWMQQAARAEGIWTPHLGEEAKLLNLQREMALRDRHDKQFVWQTCSGQGKIEDCRIYHCKREEVDREVSLDAPEMVEGKTRICAVMRVGDELNGHPGLLHGGFTAAVLDDFTGLATWQLGKRRHSEALPPTWVGGKAMEKQAQALDKDAAIFTAHMDLSYRRPLKAKSEYLVEVCVDRVERQKKVFLNAAIYDKDSHACVKAKVLYIVKKK</sequence>
<gene>
    <name evidence="2" type="ORF">EVOR1521_LOCUS8702</name>
</gene>
<dbReference type="SUPFAM" id="SSF54637">
    <property type="entry name" value="Thioesterase/thiol ester dehydrase-isomerase"/>
    <property type="match status" value="1"/>
</dbReference>
<accession>A0AA36I4F6</accession>
<organism evidence="2 3">
    <name type="scientific">Effrenium voratum</name>
    <dbReference type="NCBI Taxonomy" id="2562239"/>
    <lineage>
        <taxon>Eukaryota</taxon>
        <taxon>Sar</taxon>
        <taxon>Alveolata</taxon>
        <taxon>Dinophyceae</taxon>
        <taxon>Suessiales</taxon>
        <taxon>Symbiodiniaceae</taxon>
        <taxon>Effrenium</taxon>
    </lineage>
</organism>
<dbReference type="Proteomes" id="UP001178507">
    <property type="component" value="Unassembled WGS sequence"/>
</dbReference>
<dbReference type="EMBL" id="CAUJNA010000755">
    <property type="protein sequence ID" value="CAJ1380863.1"/>
    <property type="molecule type" value="Genomic_DNA"/>
</dbReference>
<dbReference type="InterPro" id="IPR006683">
    <property type="entry name" value="Thioestr_dom"/>
</dbReference>
<dbReference type="InterPro" id="IPR029069">
    <property type="entry name" value="HotDog_dom_sf"/>
</dbReference>
<feature type="domain" description="Thioesterase" evidence="1">
    <location>
        <begin position="139"/>
        <end position="237"/>
    </location>
</feature>
<evidence type="ECO:0000313" key="2">
    <source>
        <dbReference type="EMBL" id="CAJ1380863.1"/>
    </source>
</evidence>
<dbReference type="InterPro" id="IPR052061">
    <property type="entry name" value="PTE-AB_protein"/>
</dbReference>
<dbReference type="CDD" id="cd03443">
    <property type="entry name" value="PaaI_thioesterase"/>
    <property type="match status" value="1"/>
</dbReference>
<comment type="caution">
    <text evidence="2">The sequence shown here is derived from an EMBL/GenBank/DDBJ whole genome shotgun (WGS) entry which is preliminary data.</text>
</comment>
<dbReference type="Gene3D" id="3.10.129.10">
    <property type="entry name" value="Hotdog Thioesterase"/>
    <property type="match status" value="1"/>
</dbReference>
<dbReference type="Pfam" id="PF03061">
    <property type="entry name" value="4HBT"/>
    <property type="match status" value="1"/>
</dbReference>
<evidence type="ECO:0000313" key="3">
    <source>
        <dbReference type="Proteomes" id="UP001178507"/>
    </source>
</evidence>
<dbReference type="AlphaFoldDB" id="A0AA36I4F6"/>
<dbReference type="PANTHER" id="PTHR47260:SF1">
    <property type="entry name" value="UPF0644 PROTEIN PB2B4.06"/>
    <property type="match status" value="1"/>
</dbReference>
<evidence type="ECO:0000259" key="1">
    <source>
        <dbReference type="Pfam" id="PF03061"/>
    </source>
</evidence>
<dbReference type="PANTHER" id="PTHR47260">
    <property type="entry name" value="UPF0644 PROTEIN PB2B4.06"/>
    <property type="match status" value="1"/>
</dbReference>